<reference evidence="4 5" key="1">
    <citation type="submission" date="2022-04" db="EMBL/GenBank/DDBJ databases">
        <title>Human microbiome associated bacterial genomes.</title>
        <authorList>
            <person name="Sandstrom S."/>
            <person name="Salamzade R."/>
            <person name="Kalan L.R."/>
        </authorList>
    </citation>
    <scope>NUCLEOTIDE SEQUENCE [LARGE SCALE GENOMIC DNA]</scope>
    <source>
        <strain evidence="5">p3-SID1799</strain>
    </source>
</reference>
<feature type="compositionally biased region" description="Basic residues" evidence="1">
    <location>
        <begin position="80"/>
        <end position="89"/>
    </location>
</feature>
<evidence type="ECO:0000313" key="5">
    <source>
        <dbReference type="Proteomes" id="UP001525379"/>
    </source>
</evidence>
<feature type="transmembrane region" description="Helical" evidence="2">
    <location>
        <begin position="266"/>
        <end position="286"/>
    </location>
</feature>
<dbReference type="SUPFAM" id="SSF46565">
    <property type="entry name" value="Chaperone J-domain"/>
    <property type="match status" value="1"/>
</dbReference>
<evidence type="ECO:0000256" key="2">
    <source>
        <dbReference type="SAM" id="Phobius"/>
    </source>
</evidence>
<evidence type="ECO:0000259" key="3">
    <source>
        <dbReference type="PROSITE" id="PS50076"/>
    </source>
</evidence>
<dbReference type="Pfam" id="PF00226">
    <property type="entry name" value="DnaJ"/>
    <property type="match status" value="1"/>
</dbReference>
<feature type="transmembrane region" description="Helical" evidence="2">
    <location>
        <begin position="196"/>
        <end position="214"/>
    </location>
</feature>
<dbReference type="SMART" id="SM00271">
    <property type="entry name" value="DnaJ"/>
    <property type="match status" value="1"/>
</dbReference>
<keyword evidence="2" id="KW-0472">Membrane</keyword>
<keyword evidence="5" id="KW-1185">Reference proteome</keyword>
<keyword evidence="2" id="KW-0812">Transmembrane</keyword>
<feature type="transmembrane region" description="Helical" evidence="2">
    <location>
        <begin position="226"/>
        <end position="254"/>
    </location>
</feature>
<dbReference type="RefSeq" id="WP_260103908.1">
    <property type="nucleotide sequence ID" value="NZ_JALXSQ010000008.1"/>
</dbReference>
<dbReference type="InterPro" id="IPR001623">
    <property type="entry name" value="DnaJ_domain"/>
</dbReference>
<feature type="compositionally biased region" description="Low complexity" evidence="1">
    <location>
        <begin position="90"/>
        <end position="99"/>
    </location>
</feature>
<dbReference type="Gene3D" id="1.10.287.110">
    <property type="entry name" value="DnaJ domain"/>
    <property type="match status" value="1"/>
</dbReference>
<protein>
    <submittedName>
        <fullName evidence="4">DnaJ domain-containing protein</fullName>
    </submittedName>
</protein>
<proteinExistence type="predicted"/>
<evidence type="ECO:0000313" key="4">
    <source>
        <dbReference type="EMBL" id="MCT2042366.1"/>
    </source>
</evidence>
<evidence type="ECO:0000256" key="1">
    <source>
        <dbReference type="SAM" id="MobiDB-lite"/>
    </source>
</evidence>
<dbReference type="PROSITE" id="PS50076">
    <property type="entry name" value="DNAJ_2"/>
    <property type="match status" value="1"/>
</dbReference>
<organism evidence="4 5">
    <name type="scientific">Pseudoclavibacter albus</name>
    <dbReference type="NCBI Taxonomy" id="272241"/>
    <lineage>
        <taxon>Bacteria</taxon>
        <taxon>Bacillati</taxon>
        <taxon>Actinomycetota</taxon>
        <taxon>Actinomycetes</taxon>
        <taxon>Micrococcales</taxon>
        <taxon>Microbacteriaceae</taxon>
        <taxon>Pseudoclavibacter</taxon>
    </lineage>
</organism>
<dbReference type="EMBL" id="JALXSQ010000008">
    <property type="protein sequence ID" value="MCT2042366.1"/>
    <property type="molecule type" value="Genomic_DNA"/>
</dbReference>
<comment type="caution">
    <text evidence="4">The sequence shown here is derived from an EMBL/GenBank/DDBJ whole genome shotgun (WGS) entry which is preliminary data.</text>
</comment>
<dbReference type="InterPro" id="IPR036869">
    <property type="entry name" value="J_dom_sf"/>
</dbReference>
<keyword evidence="2" id="KW-1133">Transmembrane helix</keyword>
<accession>A0ABT2HVN1</accession>
<feature type="domain" description="J" evidence="3">
    <location>
        <begin position="10"/>
        <end position="71"/>
    </location>
</feature>
<dbReference type="Proteomes" id="UP001525379">
    <property type="component" value="Unassembled WGS sequence"/>
</dbReference>
<dbReference type="CDD" id="cd06257">
    <property type="entry name" value="DnaJ"/>
    <property type="match status" value="1"/>
</dbReference>
<feature type="region of interest" description="Disordered" evidence="1">
    <location>
        <begin position="73"/>
        <end position="122"/>
    </location>
</feature>
<gene>
    <name evidence="4" type="ORF">M3D15_03300</name>
</gene>
<name>A0ABT2HVN1_9MICO</name>
<sequence length="498" mass="54871">MARRHEFTEDLYRVLGVARDADLAEIRRVGRQRQRAAHPDLGGSADEFVRVRIAVEVLTDEGMRAEHDAWLAAREGNQRRGPRIRRRAAPRTTPAAREPQAPPAPAPAPTESTPPERIPTPDTDVRKMAWFRTSWPATPTLWPARTPKLPELRPGELAAVIAYVVVLLGATLALALPMSPARLTAPDLLNEQPGPLAWPVPVVYCLLGMTWLVLRLRVRRPGLARILLLTLLPLPIVSSLVVCSIALVSLITTLGHTDSATLFQQALQGLSYTGTAATMLIAYVTLKHRAKLAERERLLVKLAEEALPGDSSLTRVWGQPAQTVLSGVGLYPGVNPMRAIIAQREVGKALEQLARMPGIRIIHGLDAPGRASGSVPHAVIAGRRIALIDAQLVAPGHYGIDRKGRMTRDGEVFQTTATEFPHAVERYYELFGEGVQLRGWITFLAEREGELAVDNSLTWERVRLATCHSVLREVGDWLAAEGEQVDRLLVRDLLRHRL</sequence>
<feature type="transmembrane region" description="Helical" evidence="2">
    <location>
        <begin position="157"/>
        <end position="176"/>
    </location>
</feature>